<evidence type="ECO:0000256" key="1">
    <source>
        <dbReference type="SAM" id="MobiDB-lite"/>
    </source>
</evidence>
<dbReference type="OrthoDB" id="6515904at2759"/>
<dbReference type="Proteomes" id="UP000828236">
    <property type="component" value="Unassembled WGS sequence"/>
</dbReference>
<feature type="compositionally biased region" description="Low complexity" evidence="1">
    <location>
        <begin position="267"/>
        <end position="278"/>
    </location>
</feature>
<comment type="caution">
    <text evidence="2">The sequence shown here is derived from an EMBL/GenBank/DDBJ whole genome shotgun (WGS) entry which is preliminary data.</text>
</comment>
<protein>
    <submittedName>
        <fullName evidence="2">Uncharacterized protein</fullName>
    </submittedName>
</protein>
<name>A0A9D4NYH4_DERFA</name>
<sequence>MNTNTNANEIVDSCSNCEDSNKLSDTVSIQSIDSIMISTTTGMANTTSTSTPIRPRPILASAFSFDSGYEISPFSNYSFQFGTESIPNTILTNNNNNSIMATNRLLNPIVQEDYEGIDDELISIDQHFTPIHSPATVENMANGQIDSSSSLMNHFSQRQQAFNLAIQRRENRLIQNEMEINNNDPNYPNAENQYFSFDDFGDDEVFLDNENDDSQPERIMAREWHQPIRPSCSMGIMYDNNEIQDNNNVDDENQVQIDHSYREPNLSTTSSSTSRCSSEPIPIPGARNRYRSSPLLDNNDDLSDFFDGTSASHFMAEQNEQEFSLPDSRRMPYFHRMAPRLLNDNNDYQRHRFGSRFQLSLSMIQDYRDHSECHCSTPSTLRMPSGFSFRFGHQSPNQILYESRRLLTPLPEMDEENDENLIFPMSLDEHHVDDHEEQTFRIMEPIMEQSMNTNEFNEQIIVNDSSSSLNNDDNCPSSMDVDLVPLMDRRTNSCGQCLDYHHRQHNNNDNDNDVVVNTKKTITPLPDVVLTPRLAANRSNNEHHQRNTLLSFHEVPYHHENGGNDSFSHNHHHHSNERRTMSVSLPIDQETITEIGRELRQISYEFHMLQIQRSINLAQMTRSQTDGSVNNQQQQPNNIAINIIRLMLELLTFTSSSSSSSSSAENSTNQIDPTSSIFTINNSIFYTGSSLNQSPSSSSTQNSATTLNDDGNDEMKFC</sequence>
<evidence type="ECO:0000313" key="2">
    <source>
        <dbReference type="EMBL" id="KAH7641426.1"/>
    </source>
</evidence>
<feature type="region of interest" description="Disordered" evidence="1">
    <location>
        <begin position="690"/>
        <end position="718"/>
    </location>
</feature>
<accession>A0A9D4NYH4</accession>
<dbReference type="AlphaFoldDB" id="A0A9D4NYH4"/>
<gene>
    <name evidence="2" type="ORF">HUG17_4470</name>
</gene>
<reference evidence="2" key="1">
    <citation type="submission" date="2020-06" db="EMBL/GenBank/DDBJ databases">
        <authorList>
            <person name="Ji K."/>
            <person name="Li J."/>
        </authorList>
    </citation>
    <scope>NUCLEOTIDE SEQUENCE</scope>
    <source>
        <strain evidence="2">JKM2019</strain>
        <tissue evidence="2">Whole body</tissue>
    </source>
</reference>
<proteinExistence type="predicted"/>
<dbReference type="EMBL" id="SDOV01000004">
    <property type="protein sequence ID" value="KAH7641426.1"/>
    <property type="molecule type" value="Genomic_DNA"/>
</dbReference>
<reference evidence="2" key="2">
    <citation type="journal article" date="2021" name="World Allergy Organ. J.">
        <title>Chromosome-level assembly of Dermatophagoides farinae genome and transcriptome reveals two novel allergens Der f 37 and Der f 39.</title>
        <authorList>
            <person name="Chen J."/>
            <person name="Cai Z."/>
            <person name="Fan D."/>
            <person name="Hu J."/>
            <person name="Hou Y."/>
            <person name="He Y."/>
            <person name="Zhang Z."/>
            <person name="Zhao Z."/>
            <person name="Gao P."/>
            <person name="Hu W."/>
            <person name="Sun J."/>
            <person name="Li J."/>
            <person name="Ji K."/>
        </authorList>
    </citation>
    <scope>NUCLEOTIDE SEQUENCE</scope>
    <source>
        <strain evidence="2">JKM2019</strain>
    </source>
</reference>
<feature type="region of interest" description="Disordered" evidence="1">
    <location>
        <begin position="261"/>
        <end position="291"/>
    </location>
</feature>
<feature type="compositionally biased region" description="Low complexity" evidence="1">
    <location>
        <begin position="690"/>
        <end position="708"/>
    </location>
</feature>
<organism evidence="2">
    <name type="scientific">Dermatophagoides farinae</name>
    <name type="common">American house dust mite</name>
    <dbReference type="NCBI Taxonomy" id="6954"/>
    <lineage>
        <taxon>Eukaryota</taxon>
        <taxon>Metazoa</taxon>
        <taxon>Ecdysozoa</taxon>
        <taxon>Arthropoda</taxon>
        <taxon>Chelicerata</taxon>
        <taxon>Arachnida</taxon>
        <taxon>Acari</taxon>
        <taxon>Acariformes</taxon>
        <taxon>Sarcoptiformes</taxon>
        <taxon>Astigmata</taxon>
        <taxon>Psoroptidia</taxon>
        <taxon>Analgoidea</taxon>
        <taxon>Pyroglyphidae</taxon>
        <taxon>Dermatophagoidinae</taxon>
        <taxon>Dermatophagoides</taxon>
    </lineage>
</organism>